<dbReference type="KEGG" id="bgok:Pr1d_45280"/>
<dbReference type="AlphaFoldDB" id="A0A5B9QDN7"/>
<protein>
    <submittedName>
        <fullName evidence="1">Uncharacterized protein</fullName>
    </submittedName>
</protein>
<proteinExistence type="predicted"/>
<name>A0A5B9QDN7_9BACT</name>
<dbReference type="Proteomes" id="UP000323917">
    <property type="component" value="Chromosome"/>
</dbReference>
<keyword evidence="2" id="KW-1185">Reference proteome</keyword>
<gene>
    <name evidence="1" type="ORF">Pr1d_45280</name>
</gene>
<organism evidence="1 2">
    <name type="scientific">Bythopirellula goksoeyrii</name>
    <dbReference type="NCBI Taxonomy" id="1400387"/>
    <lineage>
        <taxon>Bacteria</taxon>
        <taxon>Pseudomonadati</taxon>
        <taxon>Planctomycetota</taxon>
        <taxon>Planctomycetia</taxon>
        <taxon>Pirellulales</taxon>
        <taxon>Lacipirellulaceae</taxon>
        <taxon>Bythopirellula</taxon>
    </lineage>
</organism>
<reference evidence="1 2" key="1">
    <citation type="submission" date="2019-08" db="EMBL/GenBank/DDBJ databases">
        <title>Deep-cultivation of Planctomycetes and their phenomic and genomic characterization uncovers novel biology.</title>
        <authorList>
            <person name="Wiegand S."/>
            <person name="Jogler M."/>
            <person name="Boedeker C."/>
            <person name="Pinto D."/>
            <person name="Vollmers J."/>
            <person name="Rivas-Marin E."/>
            <person name="Kohn T."/>
            <person name="Peeters S.H."/>
            <person name="Heuer A."/>
            <person name="Rast P."/>
            <person name="Oberbeckmann S."/>
            <person name="Bunk B."/>
            <person name="Jeske O."/>
            <person name="Meyerdierks A."/>
            <person name="Storesund J.E."/>
            <person name="Kallscheuer N."/>
            <person name="Luecker S."/>
            <person name="Lage O.M."/>
            <person name="Pohl T."/>
            <person name="Merkel B.J."/>
            <person name="Hornburger P."/>
            <person name="Mueller R.-W."/>
            <person name="Bruemmer F."/>
            <person name="Labrenz M."/>
            <person name="Spormann A.M."/>
            <person name="Op den Camp H."/>
            <person name="Overmann J."/>
            <person name="Amann R."/>
            <person name="Jetten M.S.M."/>
            <person name="Mascher T."/>
            <person name="Medema M.H."/>
            <person name="Devos D.P."/>
            <person name="Kaster A.-K."/>
            <person name="Ovreas L."/>
            <person name="Rohde M."/>
            <person name="Galperin M.Y."/>
            <person name="Jogler C."/>
        </authorList>
    </citation>
    <scope>NUCLEOTIDE SEQUENCE [LARGE SCALE GENOMIC DNA]</scope>
    <source>
        <strain evidence="1 2">Pr1d</strain>
    </source>
</reference>
<dbReference type="EMBL" id="CP042913">
    <property type="protein sequence ID" value="QEG37187.1"/>
    <property type="molecule type" value="Genomic_DNA"/>
</dbReference>
<evidence type="ECO:0000313" key="2">
    <source>
        <dbReference type="Proteomes" id="UP000323917"/>
    </source>
</evidence>
<evidence type="ECO:0000313" key="1">
    <source>
        <dbReference type="EMBL" id="QEG37187.1"/>
    </source>
</evidence>
<sequence length="62" mass="6517">MGTDKIARAENLLERFPGAYADSLPILLSTLPATTRRVLSVISVLSVLSVVTKPGGYFPAAA</sequence>
<accession>A0A5B9QDN7</accession>